<dbReference type="PANTHER" id="PTHR40124">
    <property type="match status" value="1"/>
</dbReference>
<dbReference type="AlphaFoldDB" id="A0AAV4ZYP1"/>
<feature type="domain" description="Polysaccharide lyase 14" evidence="2">
    <location>
        <begin position="99"/>
        <end position="298"/>
    </location>
</feature>
<keyword evidence="4" id="KW-1185">Reference proteome</keyword>
<keyword evidence="1" id="KW-0732">Signal</keyword>
<dbReference type="Gene3D" id="2.60.120.200">
    <property type="match status" value="1"/>
</dbReference>
<dbReference type="EMBL" id="BPWL01000001">
    <property type="protein sequence ID" value="GJJ06079.1"/>
    <property type="molecule type" value="Genomic_DNA"/>
</dbReference>
<gene>
    <name evidence="3" type="ORF">Clacol_000268</name>
</gene>
<evidence type="ECO:0000313" key="3">
    <source>
        <dbReference type="EMBL" id="GJJ06079.1"/>
    </source>
</evidence>
<evidence type="ECO:0000256" key="1">
    <source>
        <dbReference type="SAM" id="SignalP"/>
    </source>
</evidence>
<accession>A0AAV4ZYP1</accession>
<name>A0AAV4ZYP1_9AGAM</name>
<feature type="chain" id="PRO_5043932598" description="Polysaccharide lyase 14 domain-containing protein" evidence="1">
    <location>
        <begin position="17"/>
        <end position="343"/>
    </location>
</feature>
<dbReference type="Pfam" id="PF21294">
    <property type="entry name" value="Polysacc_lyase_14"/>
    <property type="match status" value="1"/>
</dbReference>
<feature type="signal peptide" evidence="1">
    <location>
        <begin position="1"/>
        <end position="16"/>
    </location>
</feature>
<dbReference type="Proteomes" id="UP001050691">
    <property type="component" value="Unassembled WGS sequence"/>
</dbReference>
<protein>
    <recommendedName>
        <fullName evidence="2">Polysaccharide lyase 14 domain-containing protein</fullName>
    </recommendedName>
</protein>
<proteinExistence type="predicted"/>
<reference evidence="3" key="1">
    <citation type="submission" date="2021-10" db="EMBL/GenBank/DDBJ databases">
        <title>De novo Genome Assembly of Clathrus columnatus (Basidiomycota, Fungi) Using Illumina and Nanopore Sequence Data.</title>
        <authorList>
            <person name="Ogiso-Tanaka E."/>
            <person name="Itagaki H."/>
            <person name="Hosoya T."/>
            <person name="Hosaka K."/>
        </authorList>
    </citation>
    <scope>NUCLEOTIDE SEQUENCE</scope>
    <source>
        <strain evidence="3">MO-923</strain>
    </source>
</reference>
<evidence type="ECO:0000313" key="4">
    <source>
        <dbReference type="Proteomes" id="UP001050691"/>
    </source>
</evidence>
<organism evidence="3 4">
    <name type="scientific">Clathrus columnatus</name>
    <dbReference type="NCBI Taxonomy" id="1419009"/>
    <lineage>
        <taxon>Eukaryota</taxon>
        <taxon>Fungi</taxon>
        <taxon>Dikarya</taxon>
        <taxon>Basidiomycota</taxon>
        <taxon>Agaricomycotina</taxon>
        <taxon>Agaricomycetes</taxon>
        <taxon>Phallomycetidae</taxon>
        <taxon>Phallales</taxon>
        <taxon>Clathraceae</taxon>
        <taxon>Clathrus</taxon>
    </lineage>
</organism>
<dbReference type="InterPro" id="IPR048958">
    <property type="entry name" value="Polysacc_lyase_14"/>
</dbReference>
<evidence type="ECO:0000259" key="2">
    <source>
        <dbReference type="Pfam" id="PF21294"/>
    </source>
</evidence>
<comment type="caution">
    <text evidence="3">The sequence shown here is derived from an EMBL/GenBank/DDBJ whole genome shotgun (WGS) entry which is preliminary data.</text>
</comment>
<sequence>MHLCLIFTLSLTSTYSFVYGLTTPEDLARTYSLTVSTTLPFPTATLSSSDADQFLIDNWTLNKNKIQNQPNDVVFVADPFPDSPINPALSSTINNSTSSSSSPVLQVTYPEGSFEDSDGGIQFYSLFNGSLPSPQSMLLSYELAFDQGFQWVKGGKLPGLRGGKDTDGCEGGNLPNGTDCWSARLMWRTGGQAEIYTYIPTSDNLCSDAEVICNSDFGTSLNRGAVSYASGEWMQVALFVQLNSRGNLANGNMALFAFIINYTTESKSSLIDANRTFFGGNDPSWATPLTQNTYFRQFRLWASENPSNLTGIPVSSTIRSQSTRMNAWIHLTIFTIVVTQFIL</sequence>
<dbReference type="PANTHER" id="PTHR40124:SF1">
    <property type="entry name" value="DISAGGREGATASE RELATED REPEAT PROTEIN"/>
    <property type="match status" value="1"/>
</dbReference>